<dbReference type="InterPro" id="IPR006094">
    <property type="entry name" value="Oxid_FAD_bind_N"/>
</dbReference>
<dbReference type="InterPro" id="IPR016167">
    <property type="entry name" value="FAD-bd_PCMH_sub1"/>
</dbReference>
<dbReference type="GO" id="GO:0009252">
    <property type="term" value="P:peptidoglycan biosynthetic process"/>
    <property type="evidence" value="ECO:0007669"/>
    <property type="project" value="UniProtKB-UniRule"/>
</dbReference>
<keyword evidence="16 20" id="KW-0131">Cell cycle</keyword>
<feature type="active site" evidence="20">
    <location>
        <position position="322"/>
    </location>
</feature>
<dbReference type="PROSITE" id="PS51387">
    <property type="entry name" value="FAD_PCMH"/>
    <property type="match status" value="1"/>
</dbReference>
<keyword evidence="15 20" id="KW-0560">Oxidoreductase</keyword>
<keyword evidence="9 20" id="KW-0132">Cell division</keyword>
<feature type="domain" description="FAD-binding PCMH-type" evidence="21">
    <location>
        <begin position="16"/>
        <end position="181"/>
    </location>
</feature>
<keyword evidence="23" id="KW-1185">Reference proteome</keyword>
<evidence type="ECO:0000256" key="18">
    <source>
        <dbReference type="ARBA" id="ARBA00031026"/>
    </source>
</evidence>
<dbReference type="Gene3D" id="3.90.78.10">
    <property type="entry name" value="UDP-N-acetylenolpyruvoylglucosamine reductase, C-terminal domain"/>
    <property type="match status" value="1"/>
</dbReference>
<evidence type="ECO:0000256" key="3">
    <source>
        <dbReference type="ARBA" id="ARBA00004496"/>
    </source>
</evidence>
<comment type="function">
    <text evidence="2 20">Cell wall formation.</text>
</comment>
<evidence type="ECO:0000256" key="9">
    <source>
        <dbReference type="ARBA" id="ARBA00022618"/>
    </source>
</evidence>
<evidence type="ECO:0000256" key="16">
    <source>
        <dbReference type="ARBA" id="ARBA00023306"/>
    </source>
</evidence>
<dbReference type="Gene3D" id="3.30.43.10">
    <property type="entry name" value="Uridine Diphospho-n-acetylenolpyruvylglucosamine Reductase, domain 2"/>
    <property type="match status" value="1"/>
</dbReference>
<comment type="subcellular location">
    <subcellularLocation>
        <location evidence="3 20">Cytoplasm</location>
    </subcellularLocation>
</comment>
<evidence type="ECO:0000313" key="23">
    <source>
        <dbReference type="Proteomes" id="UP000288212"/>
    </source>
</evidence>
<evidence type="ECO:0000256" key="6">
    <source>
        <dbReference type="ARBA" id="ARBA00012518"/>
    </source>
</evidence>
<dbReference type="InterPro" id="IPR036635">
    <property type="entry name" value="MurB_C_sf"/>
</dbReference>
<dbReference type="Pfam" id="PF01565">
    <property type="entry name" value="FAD_binding_4"/>
    <property type="match status" value="1"/>
</dbReference>
<proteinExistence type="inferred from homology"/>
<dbReference type="PANTHER" id="PTHR21071">
    <property type="entry name" value="UDP-N-ACETYLENOLPYRUVOYLGLUCOSAMINE REDUCTASE"/>
    <property type="match status" value="1"/>
</dbReference>
<dbReference type="InterPro" id="IPR016169">
    <property type="entry name" value="FAD-bd_PCMH_sub2"/>
</dbReference>
<dbReference type="UniPathway" id="UPA00219"/>
<keyword evidence="13 20" id="KW-0133">Cell shape</keyword>
<evidence type="ECO:0000256" key="1">
    <source>
        <dbReference type="ARBA" id="ARBA00001974"/>
    </source>
</evidence>
<comment type="caution">
    <text evidence="22">The sequence shown here is derived from an EMBL/GenBank/DDBJ whole genome shotgun (WGS) entry which is preliminary data.</text>
</comment>
<name>A0A432VQA6_9GAMM</name>
<evidence type="ECO:0000313" key="22">
    <source>
        <dbReference type="EMBL" id="RUO18341.1"/>
    </source>
</evidence>
<dbReference type="InterPro" id="IPR011601">
    <property type="entry name" value="MurB_C"/>
</dbReference>
<keyword evidence="14 20" id="KW-0573">Peptidoglycan synthesis</keyword>
<comment type="pathway">
    <text evidence="4 20">Cell wall biogenesis; peptidoglycan biosynthesis.</text>
</comment>
<comment type="catalytic activity">
    <reaction evidence="19 20">
        <text>UDP-N-acetyl-alpha-D-muramate + NADP(+) = UDP-N-acetyl-3-O-(1-carboxyvinyl)-alpha-D-glucosamine + NADPH + H(+)</text>
        <dbReference type="Rhea" id="RHEA:12248"/>
        <dbReference type="ChEBI" id="CHEBI:15378"/>
        <dbReference type="ChEBI" id="CHEBI:57783"/>
        <dbReference type="ChEBI" id="CHEBI:58349"/>
        <dbReference type="ChEBI" id="CHEBI:68483"/>
        <dbReference type="ChEBI" id="CHEBI:70757"/>
        <dbReference type="EC" id="1.3.1.98"/>
    </reaction>
</comment>
<keyword evidence="12 20" id="KW-0521">NADP</keyword>
<dbReference type="GO" id="GO:0008360">
    <property type="term" value="P:regulation of cell shape"/>
    <property type="evidence" value="ECO:0007669"/>
    <property type="project" value="UniProtKB-KW"/>
</dbReference>
<dbReference type="InterPro" id="IPR036318">
    <property type="entry name" value="FAD-bd_PCMH-like_sf"/>
</dbReference>
<evidence type="ECO:0000256" key="13">
    <source>
        <dbReference type="ARBA" id="ARBA00022960"/>
    </source>
</evidence>
<evidence type="ECO:0000256" key="17">
    <source>
        <dbReference type="ARBA" id="ARBA00023316"/>
    </source>
</evidence>
<keyword evidence="17 20" id="KW-0961">Cell wall biogenesis/degradation</keyword>
<dbReference type="InterPro" id="IPR016166">
    <property type="entry name" value="FAD-bd_PCMH"/>
</dbReference>
<dbReference type="NCBIfam" id="TIGR00179">
    <property type="entry name" value="murB"/>
    <property type="match status" value="1"/>
</dbReference>
<dbReference type="AlphaFoldDB" id="A0A432VQA6"/>
<dbReference type="OrthoDB" id="9804753at2"/>
<evidence type="ECO:0000256" key="11">
    <source>
        <dbReference type="ARBA" id="ARBA00022827"/>
    </source>
</evidence>
<keyword evidence="8 20" id="KW-0963">Cytoplasm</keyword>
<dbReference type="GO" id="GO:0071555">
    <property type="term" value="P:cell wall organization"/>
    <property type="evidence" value="ECO:0007669"/>
    <property type="project" value="UniProtKB-KW"/>
</dbReference>
<dbReference type="GO" id="GO:0051301">
    <property type="term" value="P:cell division"/>
    <property type="evidence" value="ECO:0007669"/>
    <property type="project" value="UniProtKB-KW"/>
</dbReference>
<evidence type="ECO:0000256" key="4">
    <source>
        <dbReference type="ARBA" id="ARBA00004752"/>
    </source>
</evidence>
<dbReference type="NCBIfam" id="NF000755">
    <property type="entry name" value="PRK00046.1"/>
    <property type="match status" value="1"/>
</dbReference>
<comment type="cofactor">
    <cofactor evidence="1 20">
        <name>FAD</name>
        <dbReference type="ChEBI" id="CHEBI:57692"/>
    </cofactor>
</comment>
<reference evidence="22 23" key="1">
    <citation type="journal article" date="2011" name="Front. Microbiol.">
        <title>Genomic signatures of strain selection and enhancement in Bacillus atrophaeus var. globigii, a historical biowarfare simulant.</title>
        <authorList>
            <person name="Gibbons H.S."/>
            <person name="Broomall S.M."/>
            <person name="McNew L.A."/>
            <person name="Daligault H."/>
            <person name="Chapman C."/>
            <person name="Bruce D."/>
            <person name="Karavis M."/>
            <person name="Krepps M."/>
            <person name="McGregor P.A."/>
            <person name="Hong C."/>
            <person name="Park K.H."/>
            <person name="Akmal A."/>
            <person name="Feldman A."/>
            <person name="Lin J.S."/>
            <person name="Chang W.E."/>
            <person name="Higgs B.W."/>
            <person name="Demirev P."/>
            <person name="Lindquist J."/>
            <person name="Liem A."/>
            <person name="Fochler E."/>
            <person name="Read T.D."/>
            <person name="Tapia R."/>
            <person name="Johnson S."/>
            <person name="Bishop-Lilly K.A."/>
            <person name="Detter C."/>
            <person name="Han C."/>
            <person name="Sozhamannan S."/>
            <person name="Rosenzweig C.N."/>
            <person name="Skowronski E.W."/>
        </authorList>
    </citation>
    <scope>NUCLEOTIDE SEQUENCE [LARGE SCALE GENOMIC DNA]</scope>
    <source>
        <strain evidence="22 23">AK5</strain>
    </source>
</reference>
<dbReference type="SUPFAM" id="SSF56176">
    <property type="entry name" value="FAD-binding/transporter-associated domain-like"/>
    <property type="match status" value="1"/>
</dbReference>
<dbReference type="EMBL" id="PIPI01000009">
    <property type="protein sequence ID" value="RUO18341.1"/>
    <property type="molecule type" value="Genomic_DNA"/>
</dbReference>
<keyword evidence="10 20" id="KW-0285">Flavoprotein</keyword>
<feature type="active site" evidence="20">
    <location>
        <position position="157"/>
    </location>
</feature>
<dbReference type="Gene3D" id="3.30.465.10">
    <property type="match status" value="1"/>
</dbReference>
<protein>
    <recommendedName>
        <fullName evidence="7 20">UDP-N-acetylenolpyruvoylglucosamine reductase</fullName>
        <ecNumber evidence="6 20">1.3.1.98</ecNumber>
    </recommendedName>
    <alternativeName>
        <fullName evidence="18 20">UDP-N-acetylmuramate dehydrogenase</fullName>
    </alternativeName>
</protein>
<organism evidence="22 23">
    <name type="scientific">Aliidiomarina haloalkalitolerans</name>
    <dbReference type="NCBI Taxonomy" id="859059"/>
    <lineage>
        <taxon>Bacteria</taxon>
        <taxon>Pseudomonadati</taxon>
        <taxon>Pseudomonadota</taxon>
        <taxon>Gammaproteobacteria</taxon>
        <taxon>Alteromonadales</taxon>
        <taxon>Idiomarinaceae</taxon>
        <taxon>Aliidiomarina</taxon>
    </lineage>
</organism>
<dbReference type="Pfam" id="PF02873">
    <property type="entry name" value="MurB_C"/>
    <property type="match status" value="1"/>
</dbReference>
<gene>
    <name evidence="20" type="primary">murB</name>
    <name evidence="22" type="ORF">CWE06_10810</name>
</gene>
<dbReference type="SUPFAM" id="SSF56194">
    <property type="entry name" value="Uridine diphospho-N-Acetylenolpyruvylglucosamine reductase, MurB, C-terminal domain"/>
    <property type="match status" value="1"/>
</dbReference>
<evidence type="ECO:0000256" key="15">
    <source>
        <dbReference type="ARBA" id="ARBA00023002"/>
    </source>
</evidence>
<evidence type="ECO:0000259" key="21">
    <source>
        <dbReference type="PROSITE" id="PS51387"/>
    </source>
</evidence>
<accession>A0A432VQA6</accession>
<dbReference type="InterPro" id="IPR003170">
    <property type="entry name" value="MurB"/>
</dbReference>
<keyword evidence="11 20" id="KW-0274">FAD</keyword>
<evidence type="ECO:0000256" key="10">
    <source>
        <dbReference type="ARBA" id="ARBA00022630"/>
    </source>
</evidence>
<evidence type="ECO:0000256" key="7">
    <source>
        <dbReference type="ARBA" id="ARBA00015188"/>
    </source>
</evidence>
<evidence type="ECO:0000256" key="5">
    <source>
        <dbReference type="ARBA" id="ARBA00010485"/>
    </source>
</evidence>
<dbReference type="GO" id="GO:0005829">
    <property type="term" value="C:cytosol"/>
    <property type="evidence" value="ECO:0007669"/>
    <property type="project" value="TreeGrafter"/>
</dbReference>
<evidence type="ECO:0000256" key="12">
    <source>
        <dbReference type="ARBA" id="ARBA00022857"/>
    </source>
</evidence>
<evidence type="ECO:0000256" key="2">
    <source>
        <dbReference type="ARBA" id="ARBA00003921"/>
    </source>
</evidence>
<dbReference type="Proteomes" id="UP000288212">
    <property type="component" value="Unassembled WGS sequence"/>
</dbReference>
<dbReference type="PANTHER" id="PTHR21071:SF4">
    <property type="entry name" value="UDP-N-ACETYLENOLPYRUVOYLGLUCOSAMINE REDUCTASE"/>
    <property type="match status" value="1"/>
</dbReference>
<dbReference type="EC" id="1.3.1.98" evidence="6 20"/>
<feature type="active site" description="Proton donor" evidence="20">
    <location>
        <position position="226"/>
    </location>
</feature>
<evidence type="ECO:0000256" key="20">
    <source>
        <dbReference type="HAMAP-Rule" id="MF_00037"/>
    </source>
</evidence>
<dbReference type="HAMAP" id="MF_00037">
    <property type="entry name" value="MurB"/>
    <property type="match status" value="1"/>
</dbReference>
<sequence>MRFALYPLKNRHSFAIDVFAKQLTEIRSLADLALINWSNNTYILGEGTNTIFTENFEGQLLLNRLTGIEIEETPEGWHVFAAAGENWHQLVVSLIELGIYGSENLALIPGSVGAAPVQNIGAYGVEVARFIDRVDVYDCKLHLETSLTHEECQFSYRDSLFKNPDHRQWLITGVHFFFPKAWLPVLDYPDLATLPADATAKEIMAHVIQVRQRKLPDPQIVPNAGSFFKNPVVSNEQCQELRRKFPLMPYYQQPDGRCKVAAGWLIDQAGLKSYTVGGAGVHSQQALVLVNREHASGQDILHLAEGIQAQVKARYGIQLEAEVRLLNGTGLLNP</sequence>
<comment type="similarity">
    <text evidence="5 20">Belongs to the MurB family.</text>
</comment>
<dbReference type="GO" id="GO:0071949">
    <property type="term" value="F:FAD binding"/>
    <property type="evidence" value="ECO:0007669"/>
    <property type="project" value="InterPro"/>
</dbReference>
<evidence type="ECO:0000256" key="8">
    <source>
        <dbReference type="ARBA" id="ARBA00022490"/>
    </source>
</evidence>
<evidence type="ECO:0000256" key="19">
    <source>
        <dbReference type="ARBA" id="ARBA00048914"/>
    </source>
</evidence>
<evidence type="ECO:0000256" key="14">
    <source>
        <dbReference type="ARBA" id="ARBA00022984"/>
    </source>
</evidence>
<dbReference type="GO" id="GO:0008762">
    <property type="term" value="F:UDP-N-acetylmuramate dehydrogenase activity"/>
    <property type="evidence" value="ECO:0007669"/>
    <property type="project" value="UniProtKB-UniRule"/>
</dbReference>